<dbReference type="Gene3D" id="3.40.50.1110">
    <property type="entry name" value="SGNH hydrolase"/>
    <property type="match status" value="1"/>
</dbReference>
<dbReference type="InterPro" id="IPR013830">
    <property type="entry name" value="SGNH_hydro"/>
</dbReference>
<gene>
    <name evidence="2" type="ORF">EYC80_004951</name>
</gene>
<dbReference type="PANTHER" id="PTHR30383">
    <property type="entry name" value="THIOESTERASE 1/PROTEASE 1/LYSOPHOSPHOLIPASE L1"/>
    <property type="match status" value="1"/>
</dbReference>
<evidence type="ECO:0000259" key="1">
    <source>
        <dbReference type="Pfam" id="PF13472"/>
    </source>
</evidence>
<dbReference type="PANTHER" id="PTHR30383:SF19">
    <property type="entry name" value="FIBRONECTIN TYPE-III DOMAIN-CONTAINING PROTEIN"/>
    <property type="match status" value="1"/>
</dbReference>
<dbReference type="GO" id="GO:0004622">
    <property type="term" value="F:phosphatidylcholine lysophospholipase activity"/>
    <property type="evidence" value="ECO:0007669"/>
    <property type="project" value="TreeGrafter"/>
</dbReference>
<proteinExistence type="predicted"/>
<dbReference type="Pfam" id="PF13472">
    <property type="entry name" value="Lipase_GDSL_2"/>
    <property type="match status" value="1"/>
</dbReference>
<reference evidence="2 3" key="1">
    <citation type="submission" date="2019-06" db="EMBL/GenBank/DDBJ databases">
        <title>Genome Sequence of the Brown Rot Fungal Pathogen Monilinia laxa.</title>
        <authorList>
            <person name="De Miccolis Angelini R.M."/>
            <person name="Landi L."/>
            <person name="Abate D."/>
            <person name="Pollastro S."/>
            <person name="Romanazzi G."/>
            <person name="Faretra F."/>
        </authorList>
    </citation>
    <scope>NUCLEOTIDE SEQUENCE [LARGE SCALE GENOMIC DNA]</scope>
    <source>
        <strain evidence="2 3">Mlax316</strain>
    </source>
</reference>
<accession>A0A5N6KIF2</accession>
<evidence type="ECO:0000313" key="2">
    <source>
        <dbReference type="EMBL" id="KAB8303544.1"/>
    </source>
</evidence>
<dbReference type="AlphaFoldDB" id="A0A5N6KIF2"/>
<organism evidence="2 3">
    <name type="scientific">Monilinia laxa</name>
    <name type="common">Brown rot fungus</name>
    <name type="synonym">Sclerotinia laxa</name>
    <dbReference type="NCBI Taxonomy" id="61186"/>
    <lineage>
        <taxon>Eukaryota</taxon>
        <taxon>Fungi</taxon>
        <taxon>Dikarya</taxon>
        <taxon>Ascomycota</taxon>
        <taxon>Pezizomycotina</taxon>
        <taxon>Leotiomycetes</taxon>
        <taxon>Helotiales</taxon>
        <taxon>Sclerotiniaceae</taxon>
        <taxon>Monilinia</taxon>
    </lineage>
</organism>
<dbReference type="SUPFAM" id="SSF52266">
    <property type="entry name" value="SGNH hydrolase"/>
    <property type="match status" value="1"/>
</dbReference>
<feature type="domain" description="SGNH hydrolase-type esterase" evidence="1">
    <location>
        <begin position="11"/>
        <end position="186"/>
    </location>
</feature>
<dbReference type="InterPro" id="IPR051532">
    <property type="entry name" value="Ester_Hydrolysis_Enzymes"/>
</dbReference>
<sequence>MLIPNPVQILCFGNSLTQGFPINHPYAIALEDTFQTSSPYISISTDVQGLPGDQVVSPPGHYLPRLDILYNDIEIPYNWMVILGGTNDLNQNQNVDDIFEYLMRAWEYALSRGTQVLALTVPECGACSPELNPRRDYLNGMIRAHKAENFHVLDVHDAIPYWSMAEEERRRIWIDGVHFTEEGYDRMGALIGSELHRLMSGGRSRNEQEHGQKALIFQRKQAVKKG</sequence>
<dbReference type="InterPro" id="IPR036514">
    <property type="entry name" value="SGNH_hydro_sf"/>
</dbReference>
<evidence type="ECO:0000313" key="3">
    <source>
        <dbReference type="Proteomes" id="UP000326757"/>
    </source>
</evidence>
<dbReference type="Proteomes" id="UP000326757">
    <property type="component" value="Unassembled WGS sequence"/>
</dbReference>
<dbReference type="EMBL" id="VIGI01000002">
    <property type="protein sequence ID" value="KAB8303544.1"/>
    <property type="molecule type" value="Genomic_DNA"/>
</dbReference>
<dbReference type="CDD" id="cd00229">
    <property type="entry name" value="SGNH_hydrolase"/>
    <property type="match status" value="1"/>
</dbReference>
<comment type="caution">
    <text evidence="2">The sequence shown here is derived from an EMBL/GenBank/DDBJ whole genome shotgun (WGS) entry which is preliminary data.</text>
</comment>
<protein>
    <recommendedName>
        <fullName evidence="1">SGNH hydrolase-type esterase domain-containing protein</fullName>
    </recommendedName>
</protein>
<name>A0A5N6KIF2_MONLA</name>
<dbReference type="OrthoDB" id="408760at2759"/>
<keyword evidence="3" id="KW-1185">Reference proteome</keyword>